<keyword evidence="3" id="KW-1185">Reference proteome</keyword>
<evidence type="ECO:0000313" key="2">
    <source>
        <dbReference type="EMBL" id="TWI81588.1"/>
    </source>
</evidence>
<dbReference type="Pfam" id="PF05721">
    <property type="entry name" value="PhyH"/>
    <property type="match status" value="1"/>
</dbReference>
<evidence type="ECO:0000313" key="3">
    <source>
        <dbReference type="Proteomes" id="UP000316167"/>
    </source>
</evidence>
<name>A0A562SK93_9BACT</name>
<sequence>MKLKDKLKDYKLIHWVYNLLHAKQLQHNKEAYEKYNVRKPLFNSISSKDFPDKTSQAWLDVNDSATVAATKKGFSNFTDDVQQQLLQWSSKGFLHLNNYFSEEQVDEVNQAVDELIHQKHLPVTHDNKVMFGYKHAAAIKKMMQDEGLKILLSFILDKDVVPFQTLNFVKGSGQRAHSDSIHMTTYPLGYLIAAWIALEDIHPDSGPLFYYPGSHKLPYLLNDDFENYSSRFKLGNKQYSDYEDVTEDIIHKSGLAYETFLPKKGDVLIWHANLIHGGMPVVNPALSRKSMVIHYYAKDVIKYHEITERPSLMEEE</sequence>
<dbReference type="RefSeq" id="WP_144886776.1">
    <property type="nucleotide sequence ID" value="NZ_VLLE01000004.1"/>
</dbReference>
<comment type="cofactor">
    <cofactor evidence="1">
        <name>Fe(2+)</name>
        <dbReference type="ChEBI" id="CHEBI:29033"/>
    </cofactor>
</comment>
<accession>A0A562SK93</accession>
<dbReference type="PANTHER" id="PTHR20883">
    <property type="entry name" value="PHYTANOYL-COA DIOXYGENASE DOMAIN CONTAINING 1"/>
    <property type="match status" value="1"/>
</dbReference>
<comment type="caution">
    <text evidence="2">The sequence shown here is derived from an EMBL/GenBank/DDBJ whole genome shotgun (WGS) entry which is preliminary data.</text>
</comment>
<dbReference type="SUPFAM" id="SSF51197">
    <property type="entry name" value="Clavaminate synthase-like"/>
    <property type="match status" value="1"/>
</dbReference>
<dbReference type="PANTHER" id="PTHR20883:SF48">
    <property type="entry name" value="ECTOINE DIOXYGENASE"/>
    <property type="match status" value="1"/>
</dbReference>
<proteinExistence type="predicted"/>
<reference evidence="2 3" key="1">
    <citation type="journal article" date="2015" name="Stand. Genomic Sci.">
        <title>Genomic Encyclopedia of Bacterial and Archaeal Type Strains, Phase III: the genomes of soil and plant-associated and newly described type strains.</title>
        <authorList>
            <person name="Whitman W.B."/>
            <person name="Woyke T."/>
            <person name="Klenk H.P."/>
            <person name="Zhou Y."/>
            <person name="Lilburn T.G."/>
            <person name="Beck B.J."/>
            <person name="De Vos P."/>
            <person name="Vandamme P."/>
            <person name="Eisen J.A."/>
            <person name="Garrity G."/>
            <person name="Hugenholtz P."/>
            <person name="Kyrpides N.C."/>
        </authorList>
    </citation>
    <scope>NUCLEOTIDE SEQUENCE [LARGE SCALE GENOMIC DNA]</scope>
    <source>
        <strain evidence="2 3">CGMCC 1.7271</strain>
    </source>
</reference>
<keyword evidence="2" id="KW-0560">Oxidoreductase</keyword>
<evidence type="ECO:0000256" key="1">
    <source>
        <dbReference type="ARBA" id="ARBA00001954"/>
    </source>
</evidence>
<dbReference type="Proteomes" id="UP000316167">
    <property type="component" value="Unassembled WGS sequence"/>
</dbReference>
<dbReference type="Gene3D" id="2.60.120.620">
    <property type="entry name" value="q2cbj1_9rhob like domain"/>
    <property type="match status" value="1"/>
</dbReference>
<organism evidence="2 3">
    <name type="scientific">Lacibacter cauensis</name>
    <dbReference type="NCBI Taxonomy" id="510947"/>
    <lineage>
        <taxon>Bacteria</taxon>
        <taxon>Pseudomonadati</taxon>
        <taxon>Bacteroidota</taxon>
        <taxon>Chitinophagia</taxon>
        <taxon>Chitinophagales</taxon>
        <taxon>Chitinophagaceae</taxon>
        <taxon>Lacibacter</taxon>
    </lineage>
</organism>
<dbReference type="AlphaFoldDB" id="A0A562SK93"/>
<dbReference type="GO" id="GO:0016706">
    <property type="term" value="F:2-oxoglutarate-dependent dioxygenase activity"/>
    <property type="evidence" value="ECO:0007669"/>
    <property type="project" value="UniProtKB-ARBA"/>
</dbReference>
<dbReference type="InterPro" id="IPR008775">
    <property type="entry name" value="Phytyl_CoA_dOase-like"/>
</dbReference>
<protein>
    <submittedName>
        <fullName evidence="2">Phytanoyl-CoA dioxygenase PhyH</fullName>
    </submittedName>
</protein>
<dbReference type="EMBL" id="VLLE01000004">
    <property type="protein sequence ID" value="TWI81588.1"/>
    <property type="molecule type" value="Genomic_DNA"/>
</dbReference>
<dbReference type="GO" id="GO:0005506">
    <property type="term" value="F:iron ion binding"/>
    <property type="evidence" value="ECO:0007669"/>
    <property type="project" value="UniProtKB-ARBA"/>
</dbReference>
<dbReference type="OrthoDB" id="9814777at2"/>
<gene>
    <name evidence="2" type="ORF">IQ13_2606</name>
</gene>
<keyword evidence="2" id="KW-0223">Dioxygenase</keyword>